<evidence type="ECO:0000256" key="1">
    <source>
        <dbReference type="SAM" id="MobiDB-lite"/>
    </source>
</evidence>
<dbReference type="VEuPathDB" id="VectorBase:LLOJ009611"/>
<organism evidence="2 3">
    <name type="scientific">Lutzomyia longipalpis</name>
    <name type="common">Sand fly</name>
    <dbReference type="NCBI Taxonomy" id="7200"/>
    <lineage>
        <taxon>Eukaryota</taxon>
        <taxon>Metazoa</taxon>
        <taxon>Ecdysozoa</taxon>
        <taxon>Arthropoda</taxon>
        <taxon>Hexapoda</taxon>
        <taxon>Insecta</taxon>
        <taxon>Pterygota</taxon>
        <taxon>Neoptera</taxon>
        <taxon>Endopterygota</taxon>
        <taxon>Diptera</taxon>
        <taxon>Nematocera</taxon>
        <taxon>Psychodoidea</taxon>
        <taxon>Psychodidae</taxon>
        <taxon>Lutzomyia</taxon>
        <taxon>Lutzomyia</taxon>
    </lineage>
</organism>
<protein>
    <submittedName>
        <fullName evidence="2">Uncharacterized protein</fullName>
    </submittedName>
</protein>
<feature type="compositionally biased region" description="Basic and acidic residues" evidence="1">
    <location>
        <begin position="13"/>
        <end position="25"/>
    </location>
</feature>
<keyword evidence="3" id="KW-1185">Reference proteome</keyword>
<dbReference type="EMBL" id="AJWK01033309">
    <property type="status" value="NOT_ANNOTATED_CDS"/>
    <property type="molecule type" value="Genomic_DNA"/>
</dbReference>
<feature type="compositionally biased region" description="Low complexity" evidence="1">
    <location>
        <begin position="54"/>
        <end position="67"/>
    </location>
</feature>
<dbReference type="Proteomes" id="UP000092461">
    <property type="component" value="Unassembled WGS sequence"/>
</dbReference>
<evidence type="ECO:0000313" key="2">
    <source>
        <dbReference type="EnsemblMetazoa" id="LLOJ009611-PA"/>
    </source>
</evidence>
<dbReference type="AlphaFoldDB" id="A0A1B0CX75"/>
<dbReference type="EnsemblMetazoa" id="LLOJ009611-RA">
    <property type="protein sequence ID" value="LLOJ009611-PA"/>
    <property type="gene ID" value="LLOJ009611"/>
</dbReference>
<name>A0A1B0CX75_LUTLO</name>
<evidence type="ECO:0000313" key="3">
    <source>
        <dbReference type="Proteomes" id="UP000092461"/>
    </source>
</evidence>
<reference evidence="2" key="1">
    <citation type="submission" date="2020-05" db="UniProtKB">
        <authorList>
            <consortium name="EnsemblMetazoa"/>
        </authorList>
    </citation>
    <scope>IDENTIFICATION</scope>
    <source>
        <strain evidence="2">Jacobina</strain>
    </source>
</reference>
<proteinExistence type="predicted"/>
<feature type="region of interest" description="Disordered" evidence="1">
    <location>
        <begin position="6"/>
        <end position="109"/>
    </location>
</feature>
<sequence>MVVFIMNGPPRYGHYDIHNPDRDQGRPWQNDYSGNQGRPWDEGNRDQGEEEYYSGSRGNSNSGKNPGIEPLDPRIGTGPFINTGPREGRYVRYRGNTGAPGVAIRDDYY</sequence>
<accession>A0A1B0CX75</accession>
<dbReference type="VEuPathDB" id="VectorBase:LLONM1_009992"/>